<evidence type="ECO:0000256" key="9">
    <source>
        <dbReference type="ARBA" id="ARBA00023237"/>
    </source>
</evidence>
<dbReference type="NCBIfam" id="TIGR04057">
    <property type="entry name" value="SusC_RagA_signa"/>
    <property type="match status" value="1"/>
</dbReference>
<dbReference type="Pfam" id="PF13715">
    <property type="entry name" value="CarbopepD_reg_2"/>
    <property type="match status" value="1"/>
</dbReference>
<keyword evidence="6 11" id="KW-0798">TonB box</keyword>
<evidence type="ECO:0000256" key="5">
    <source>
        <dbReference type="ARBA" id="ARBA00022729"/>
    </source>
</evidence>
<keyword evidence="8 15" id="KW-0675">Receptor</keyword>
<evidence type="ECO:0000256" key="2">
    <source>
        <dbReference type="ARBA" id="ARBA00022448"/>
    </source>
</evidence>
<comment type="subcellular location">
    <subcellularLocation>
        <location evidence="1 10">Cell outer membrane</location>
        <topology evidence="1 10">Multi-pass membrane protein</topology>
    </subcellularLocation>
</comment>
<keyword evidence="7 10" id="KW-0472">Membrane</keyword>
<sequence>MKAGSTLKSQDVWMKKVWTTAKAYRGKWLGWCMGMVGLFWFFGSANVWAQQQVSGTVRDAASGEPLPGVNVVVKGTTLGAATDLDGRYRLVVPSLQDTLVFSFVGYETREEPIAGRSVVDVRLVPTVLRGEEVVVIGYGTQRRVDLTGAVAVADPAELKKLSTPTLAGALQGQLAGVAVTSSGAPGETPEVRIRGITSFGSNEPLYIVDGVPVDRIIDLNISDIESVQVLKDAAAAAIYGTRAANGVVIITTRRGQRGLRVEYEGSVGAANIYQRWDVLEREEYQALMNEMDANAGRPPAPANDPSSPFYVDDVDTDWQDAAFKPGLMTSHNLTVSGGGEVSTYSIAGGYLRQEPTMVGNAPSFERVSLRVNSDHRRGRFSFGESIYLVHTKTMRQETRHEESIIRNTLVAIPTLPIHDPNRKGGYAGADANIHRAISLNVVGVNNLIESPVDAYRGLLNLYGQIDLFSGLSYKINTAVDVTESEDYLFVPQFDMGYFFTEQNGTLDYFKRRYVYWLLEHTLTYDRVFGRHHFTLLGGATWEKGNYVHTGGNAQGYANSNFKTLEAGSNPNKTVFHWKSANALQSFLGRLNYNFADRYLLSATIRRDGSSRFGRNNRYGIFPSISAGWRVSNEPFFDIPFINDLKIRGSWGRLGNQNIDDYATAAVVNTYAHYNFNDNLAPGAIQVTLVNPNMKWETTTSWDVGIDATLFDARLQLTVDYYDKTTDGILVRVPIPLSVGSTENPLVNAASLKNWGWEFSATYRGQRGSLNYELWGNLTTWNNKVLSLGYGGEPIYGFASITQEGGEIGAIYGWVTNGIFQSEDEICRDATGATCRERGLAYQTPGTAPGDIRFKDLNGDGIINDQDRTVLGSAIPDFYYGWGFRLNYRQWDFSLLAQGTYGNKIFNHPRRMLEAGFQQAYGNAAETVKDHWRPDNPDAKMPRVIYLDPNGNGRDSDRWVEDGSYLRVQNVTLGYTLPASLASRLGMVSLRVYVSAENLFTLTGYSGLDPDLGDDGAQVENDALFSRGTDTGAWPHPRIIRAGVQLSF</sequence>
<dbReference type="GO" id="GO:0044718">
    <property type="term" value="P:siderophore transmembrane transport"/>
    <property type="evidence" value="ECO:0007669"/>
    <property type="project" value="TreeGrafter"/>
</dbReference>
<dbReference type="GO" id="GO:0009279">
    <property type="term" value="C:cell outer membrane"/>
    <property type="evidence" value="ECO:0007669"/>
    <property type="project" value="UniProtKB-SubCell"/>
</dbReference>
<feature type="transmembrane region" description="Helical" evidence="12">
    <location>
        <begin position="28"/>
        <end position="49"/>
    </location>
</feature>
<keyword evidence="9 10" id="KW-0998">Cell outer membrane</keyword>
<evidence type="ECO:0000256" key="3">
    <source>
        <dbReference type="ARBA" id="ARBA00022452"/>
    </source>
</evidence>
<dbReference type="InterPro" id="IPR023996">
    <property type="entry name" value="TonB-dep_OMP_SusC/RagA"/>
</dbReference>
<evidence type="ECO:0000256" key="11">
    <source>
        <dbReference type="RuleBase" id="RU003357"/>
    </source>
</evidence>
<evidence type="ECO:0000313" key="15">
    <source>
        <dbReference type="EMBL" id="HER96535.1"/>
    </source>
</evidence>
<dbReference type="SUPFAM" id="SSF56935">
    <property type="entry name" value="Porins"/>
    <property type="match status" value="1"/>
</dbReference>
<dbReference type="InterPro" id="IPR037066">
    <property type="entry name" value="Plug_dom_sf"/>
</dbReference>
<dbReference type="PROSITE" id="PS52016">
    <property type="entry name" value="TONB_DEPENDENT_REC_3"/>
    <property type="match status" value="1"/>
</dbReference>
<evidence type="ECO:0000256" key="10">
    <source>
        <dbReference type="PROSITE-ProRule" id="PRU01360"/>
    </source>
</evidence>
<keyword evidence="5" id="KW-0732">Signal</keyword>
<organism evidence="15">
    <name type="scientific">Rhodothermus marinus</name>
    <name type="common">Rhodothermus obamensis</name>
    <dbReference type="NCBI Taxonomy" id="29549"/>
    <lineage>
        <taxon>Bacteria</taxon>
        <taxon>Pseudomonadati</taxon>
        <taxon>Rhodothermota</taxon>
        <taxon>Rhodothermia</taxon>
        <taxon>Rhodothermales</taxon>
        <taxon>Rhodothermaceae</taxon>
        <taxon>Rhodothermus</taxon>
    </lineage>
</organism>
<keyword evidence="4 10" id="KW-0812">Transmembrane</keyword>
<keyword evidence="12" id="KW-1133">Transmembrane helix</keyword>
<evidence type="ECO:0000256" key="6">
    <source>
        <dbReference type="ARBA" id="ARBA00023077"/>
    </source>
</evidence>
<reference evidence="15" key="1">
    <citation type="journal article" date="2020" name="mSystems">
        <title>Genome- and Community-Level Interaction Insights into Carbon Utilization and Element Cycling Functions of Hydrothermarchaeota in Hydrothermal Sediment.</title>
        <authorList>
            <person name="Zhou Z."/>
            <person name="Liu Y."/>
            <person name="Xu W."/>
            <person name="Pan J."/>
            <person name="Luo Z.H."/>
            <person name="Li M."/>
        </authorList>
    </citation>
    <scope>NUCLEOTIDE SEQUENCE [LARGE SCALE GENOMIC DNA]</scope>
    <source>
        <strain evidence="15">SpSt-143</strain>
    </source>
</reference>
<dbReference type="PANTHER" id="PTHR30069:SF29">
    <property type="entry name" value="HEMOGLOBIN AND HEMOGLOBIN-HAPTOGLOBIN-BINDING PROTEIN 1-RELATED"/>
    <property type="match status" value="1"/>
</dbReference>
<protein>
    <submittedName>
        <fullName evidence="15">TonB-dependent receptor</fullName>
    </submittedName>
</protein>
<keyword evidence="3 10" id="KW-1134">Transmembrane beta strand</keyword>
<dbReference type="InterPro" id="IPR000531">
    <property type="entry name" value="Beta-barrel_TonB"/>
</dbReference>
<dbReference type="InterPro" id="IPR039426">
    <property type="entry name" value="TonB-dep_rcpt-like"/>
</dbReference>
<feature type="domain" description="TonB-dependent receptor plug" evidence="14">
    <location>
        <begin position="145"/>
        <end position="247"/>
    </location>
</feature>
<evidence type="ECO:0000259" key="13">
    <source>
        <dbReference type="Pfam" id="PF00593"/>
    </source>
</evidence>
<dbReference type="Gene3D" id="2.40.170.20">
    <property type="entry name" value="TonB-dependent receptor, beta-barrel domain"/>
    <property type="match status" value="1"/>
</dbReference>
<dbReference type="InterPro" id="IPR008969">
    <property type="entry name" value="CarboxyPept-like_regulatory"/>
</dbReference>
<dbReference type="EMBL" id="DSGB01000006">
    <property type="protein sequence ID" value="HER96535.1"/>
    <property type="molecule type" value="Genomic_DNA"/>
</dbReference>
<dbReference type="Gene3D" id="2.170.130.10">
    <property type="entry name" value="TonB-dependent receptor, plug domain"/>
    <property type="match status" value="1"/>
</dbReference>
<evidence type="ECO:0000256" key="7">
    <source>
        <dbReference type="ARBA" id="ARBA00023136"/>
    </source>
</evidence>
<evidence type="ECO:0000256" key="4">
    <source>
        <dbReference type="ARBA" id="ARBA00022692"/>
    </source>
</evidence>
<name>A0A7V2B1J9_RHOMR</name>
<dbReference type="Pfam" id="PF07715">
    <property type="entry name" value="Plug"/>
    <property type="match status" value="1"/>
</dbReference>
<dbReference type="GO" id="GO:0015344">
    <property type="term" value="F:siderophore uptake transmembrane transporter activity"/>
    <property type="evidence" value="ECO:0007669"/>
    <property type="project" value="TreeGrafter"/>
</dbReference>
<dbReference type="SUPFAM" id="SSF49464">
    <property type="entry name" value="Carboxypeptidase regulatory domain-like"/>
    <property type="match status" value="1"/>
</dbReference>
<dbReference type="InterPro" id="IPR036942">
    <property type="entry name" value="Beta-barrel_TonB_sf"/>
</dbReference>
<dbReference type="AlphaFoldDB" id="A0A7V2B1J9"/>
<dbReference type="NCBIfam" id="TIGR04056">
    <property type="entry name" value="OMP_RagA_SusC"/>
    <property type="match status" value="1"/>
</dbReference>
<accession>A0A7V2B1J9</accession>
<keyword evidence="2 10" id="KW-0813">Transport</keyword>
<evidence type="ECO:0000256" key="8">
    <source>
        <dbReference type="ARBA" id="ARBA00023170"/>
    </source>
</evidence>
<evidence type="ECO:0000259" key="14">
    <source>
        <dbReference type="Pfam" id="PF07715"/>
    </source>
</evidence>
<evidence type="ECO:0000256" key="1">
    <source>
        <dbReference type="ARBA" id="ARBA00004571"/>
    </source>
</evidence>
<dbReference type="InterPro" id="IPR023997">
    <property type="entry name" value="TonB-dep_OMP_SusC/RagA_CS"/>
</dbReference>
<dbReference type="Gene3D" id="2.60.40.1120">
    <property type="entry name" value="Carboxypeptidase-like, regulatory domain"/>
    <property type="match status" value="1"/>
</dbReference>
<dbReference type="InterPro" id="IPR012910">
    <property type="entry name" value="Plug_dom"/>
</dbReference>
<gene>
    <name evidence="15" type="ORF">ENO59_08480</name>
</gene>
<proteinExistence type="inferred from homology"/>
<dbReference type="PANTHER" id="PTHR30069">
    <property type="entry name" value="TONB-DEPENDENT OUTER MEMBRANE RECEPTOR"/>
    <property type="match status" value="1"/>
</dbReference>
<feature type="domain" description="TonB-dependent receptor-like beta-barrel" evidence="13">
    <location>
        <begin position="467"/>
        <end position="998"/>
    </location>
</feature>
<comment type="caution">
    <text evidence="15">The sequence shown here is derived from an EMBL/GenBank/DDBJ whole genome shotgun (WGS) entry which is preliminary data.</text>
</comment>
<dbReference type="Pfam" id="PF00593">
    <property type="entry name" value="TonB_dep_Rec_b-barrel"/>
    <property type="match status" value="1"/>
</dbReference>
<evidence type="ECO:0000256" key="12">
    <source>
        <dbReference type="SAM" id="Phobius"/>
    </source>
</evidence>
<comment type="similarity">
    <text evidence="10 11">Belongs to the TonB-dependent receptor family.</text>
</comment>